<dbReference type="Proteomes" id="UP000298030">
    <property type="component" value="Unassembled WGS sequence"/>
</dbReference>
<evidence type="ECO:0000256" key="2">
    <source>
        <dbReference type="ARBA" id="ARBA00022737"/>
    </source>
</evidence>
<feature type="domain" description="Transcription factor spt8 beta-propeller" evidence="5">
    <location>
        <begin position="207"/>
        <end position="410"/>
    </location>
</feature>
<dbReference type="SMART" id="SM00320">
    <property type="entry name" value="WD40"/>
    <property type="match status" value="6"/>
</dbReference>
<feature type="compositionally biased region" description="Low complexity" evidence="4">
    <location>
        <begin position="140"/>
        <end position="159"/>
    </location>
</feature>
<dbReference type="SUPFAM" id="SSF50978">
    <property type="entry name" value="WD40 repeat-like"/>
    <property type="match status" value="1"/>
</dbReference>
<dbReference type="PANTHER" id="PTHR19848">
    <property type="entry name" value="WD40 REPEAT PROTEIN"/>
    <property type="match status" value="1"/>
</dbReference>
<sequence length="851" mass="91560">MSSEDEEFELDLEEDGDTEEAATGEPEDATEDGDEETNTDLSTTTDDDDDDDIDNSNDIDNELESQLQQELAMEVDAELEAEANELDAALLAEDPSVNASTSTQTTSTLDMREQGSHGRANELLPLPGPILDDHDHTGLGASPGRSRASSAPRGAGPSRQGSTSPPPALGIPSRRKKGSPSPASKRHAAVAAPVGLSTFTTKMPRTYQVEAICALPHPVPTHALACSYDMTHLLTGSDDGYIRDYDIFTAVNSKTFLSAPQRHHAGVVEGLMKAGQLRFWWENPGFNQRRGFIGGQAMPPLGPVIEEEPGLSPVYSLLMHSDALWALAGTDAGHINLFTVRHEPGKAMHVFTEHKSPVSAMSMDYGEKGFFSASWDGEAIQWDLNTGTVVRNFTAHNSQLTSIAVRPAYSGPYFDPTPTPVAYRRKGSASSKKATAPLPPNLNSNNQQLYQFSQDDVNMSPGNDNDTNSLFGDDEVDAKPSIMPPPGAMSVDPSSQTAGETTTQPVNPPAGEEDDAKSEGSVADSLFGDDGDDSESNANSNTNAAPTPNPTHQNLQPTSQNPYLSTLSVPPHVQPGASSSQYVTFPVGVQQQGQQPYFTQTFSVQLNPQQQQQQQPQQMVMQYSQAPPPMQAPQPLRSVAKIPAPKPPPKNAPPLLDSSGYSNFSSDLLMTAFVDGQVVMWDRRVSSPGKGVGRLWMSEKTPPWCLSACWSQDGGQIYAGRRNGTVDVWDVRLMGRHSMTGLPKLLKTLRNPTSSGVVSCVVPFPDCRHIASASIDNIRLWNVADAPGDDSSMAKPRGPAPFKIIPGHHGGYISQMLIDPGARFMVTASSNRGLHGDSTRTVFVHDVKLAY</sequence>
<gene>
    <name evidence="6" type="ORF">FA13DRAFT_1727969</name>
</gene>
<name>A0A4Y7TR12_COPMI</name>
<feature type="region of interest" description="Disordered" evidence="4">
    <location>
        <begin position="1"/>
        <end position="189"/>
    </location>
</feature>
<feature type="compositionally biased region" description="Low complexity" evidence="4">
    <location>
        <begin position="606"/>
        <end position="618"/>
    </location>
</feature>
<feature type="compositionally biased region" description="Acidic residues" evidence="4">
    <location>
        <begin position="73"/>
        <end position="85"/>
    </location>
</feature>
<evidence type="ECO:0000313" key="6">
    <source>
        <dbReference type="EMBL" id="TEB36374.1"/>
    </source>
</evidence>
<feature type="compositionally biased region" description="Low complexity" evidence="4">
    <location>
        <begin position="536"/>
        <end position="546"/>
    </location>
</feature>
<accession>A0A4Y7TR12</accession>
<feature type="compositionally biased region" description="Polar residues" evidence="4">
    <location>
        <begin position="452"/>
        <end position="470"/>
    </location>
</feature>
<feature type="compositionally biased region" description="Acidic residues" evidence="4">
    <location>
        <begin position="45"/>
        <end position="63"/>
    </location>
</feature>
<organism evidence="6 7">
    <name type="scientific">Coprinellus micaceus</name>
    <name type="common">Glistening ink-cap mushroom</name>
    <name type="synonym">Coprinus micaceus</name>
    <dbReference type="NCBI Taxonomy" id="71717"/>
    <lineage>
        <taxon>Eukaryota</taxon>
        <taxon>Fungi</taxon>
        <taxon>Dikarya</taxon>
        <taxon>Basidiomycota</taxon>
        <taxon>Agaricomycotina</taxon>
        <taxon>Agaricomycetes</taxon>
        <taxon>Agaricomycetidae</taxon>
        <taxon>Agaricales</taxon>
        <taxon>Agaricineae</taxon>
        <taxon>Psathyrellaceae</taxon>
        <taxon>Coprinellus</taxon>
    </lineage>
</organism>
<dbReference type="PANTHER" id="PTHR19848:SF8">
    <property type="entry name" value="F-BOX AND WD REPEAT DOMAIN CONTAINING 7"/>
    <property type="match status" value="1"/>
</dbReference>
<comment type="caution">
    <text evidence="6">The sequence shown here is derived from an EMBL/GenBank/DDBJ whole genome shotgun (WGS) entry which is preliminary data.</text>
</comment>
<feature type="region of interest" description="Disordered" evidence="4">
    <location>
        <begin position="420"/>
        <end position="578"/>
    </location>
</feature>
<dbReference type="EMBL" id="QPFP01000006">
    <property type="protein sequence ID" value="TEB36374.1"/>
    <property type="molecule type" value="Genomic_DNA"/>
</dbReference>
<evidence type="ECO:0000256" key="4">
    <source>
        <dbReference type="SAM" id="MobiDB-lite"/>
    </source>
</evidence>
<dbReference type="InterPro" id="IPR001680">
    <property type="entry name" value="WD40_rpt"/>
</dbReference>
<feature type="compositionally biased region" description="Basic and acidic residues" evidence="4">
    <location>
        <begin position="110"/>
        <end position="120"/>
    </location>
</feature>
<dbReference type="OrthoDB" id="10260946at2759"/>
<feature type="compositionally biased region" description="Acidic residues" evidence="4">
    <location>
        <begin position="1"/>
        <end position="38"/>
    </location>
</feature>
<keyword evidence="2" id="KW-0677">Repeat</keyword>
<reference evidence="6 7" key="1">
    <citation type="journal article" date="2019" name="Nat. Ecol. Evol.">
        <title>Megaphylogeny resolves global patterns of mushroom evolution.</title>
        <authorList>
            <person name="Varga T."/>
            <person name="Krizsan K."/>
            <person name="Foldi C."/>
            <person name="Dima B."/>
            <person name="Sanchez-Garcia M."/>
            <person name="Sanchez-Ramirez S."/>
            <person name="Szollosi G.J."/>
            <person name="Szarkandi J.G."/>
            <person name="Papp V."/>
            <person name="Albert L."/>
            <person name="Andreopoulos W."/>
            <person name="Angelini C."/>
            <person name="Antonin V."/>
            <person name="Barry K.W."/>
            <person name="Bougher N.L."/>
            <person name="Buchanan P."/>
            <person name="Buyck B."/>
            <person name="Bense V."/>
            <person name="Catcheside P."/>
            <person name="Chovatia M."/>
            <person name="Cooper J."/>
            <person name="Damon W."/>
            <person name="Desjardin D."/>
            <person name="Finy P."/>
            <person name="Geml J."/>
            <person name="Haridas S."/>
            <person name="Hughes K."/>
            <person name="Justo A."/>
            <person name="Karasinski D."/>
            <person name="Kautmanova I."/>
            <person name="Kiss B."/>
            <person name="Kocsube S."/>
            <person name="Kotiranta H."/>
            <person name="LaButti K.M."/>
            <person name="Lechner B.E."/>
            <person name="Liimatainen K."/>
            <person name="Lipzen A."/>
            <person name="Lukacs Z."/>
            <person name="Mihaltcheva S."/>
            <person name="Morgado L.N."/>
            <person name="Niskanen T."/>
            <person name="Noordeloos M.E."/>
            <person name="Ohm R.A."/>
            <person name="Ortiz-Santana B."/>
            <person name="Ovrebo C."/>
            <person name="Racz N."/>
            <person name="Riley R."/>
            <person name="Savchenko A."/>
            <person name="Shiryaev A."/>
            <person name="Soop K."/>
            <person name="Spirin V."/>
            <person name="Szebenyi C."/>
            <person name="Tomsovsky M."/>
            <person name="Tulloss R.E."/>
            <person name="Uehling J."/>
            <person name="Grigoriev I.V."/>
            <person name="Vagvolgyi C."/>
            <person name="Papp T."/>
            <person name="Martin F.M."/>
            <person name="Miettinen O."/>
            <person name="Hibbett D.S."/>
            <person name="Nagy L.G."/>
        </authorList>
    </citation>
    <scope>NUCLEOTIDE SEQUENCE [LARGE SCALE GENOMIC DNA]</scope>
    <source>
        <strain evidence="6 7">FP101781</strain>
    </source>
</reference>
<evidence type="ECO:0000256" key="3">
    <source>
        <dbReference type="PROSITE-ProRule" id="PRU00221"/>
    </source>
</evidence>
<dbReference type="AlphaFoldDB" id="A0A4Y7TR12"/>
<feature type="compositionally biased region" description="Polar residues" evidence="4">
    <location>
        <begin position="492"/>
        <end position="505"/>
    </location>
</feature>
<dbReference type="InterPro" id="IPR036322">
    <property type="entry name" value="WD40_repeat_dom_sf"/>
</dbReference>
<evidence type="ECO:0000256" key="1">
    <source>
        <dbReference type="ARBA" id="ARBA00022574"/>
    </source>
</evidence>
<feature type="domain" description="Transcription factor spt8 beta-propeller" evidence="5">
    <location>
        <begin position="667"/>
        <end position="847"/>
    </location>
</feature>
<feature type="compositionally biased region" description="Polar residues" evidence="4">
    <location>
        <begin position="97"/>
        <end position="109"/>
    </location>
</feature>
<protein>
    <submittedName>
        <fullName evidence="6">WD40 repeat-like protein</fullName>
    </submittedName>
</protein>
<feature type="compositionally biased region" description="Basic residues" evidence="4">
    <location>
        <begin position="173"/>
        <end position="188"/>
    </location>
</feature>
<feature type="region of interest" description="Disordered" evidence="4">
    <location>
        <begin position="606"/>
        <end position="658"/>
    </location>
</feature>
<feature type="repeat" description="WD" evidence="3">
    <location>
        <begin position="351"/>
        <end position="392"/>
    </location>
</feature>
<dbReference type="PROSITE" id="PS50082">
    <property type="entry name" value="WD_REPEATS_2"/>
    <property type="match status" value="1"/>
</dbReference>
<keyword evidence="7" id="KW-1185">Reference proteome</keyword>
<keyword evidence="1 3" id="KW-0853">WD repeat</keyword>
<proteinExistence type="predicted"/>
<feature type="compositionally biased region" description="Low complexity" evidence="4">
    <location>
        <begin position="441"/>
        <end position="451"/>
    </location>
</feature>
<evidence type="ECO:0000313" key="7">
    <source>
        <dbReference type="Proteomes" id="UP000298030"/>
    </source>
</evidence>
<dbReference type="InterPro" id="IPR015943">
    <property type="entry name" value="WD40/YVTN_repeat-like_dom_sf"/>
</dbReference>
<dbReference type="STRING" id="71717.A0A4Y7TR12"/>
<feature type="compositionally biased region" description="Polar residues" evidence="4">
    <location>
        <begin position="552"/>
        <end position="568"/>
    </location>
</feature>
<dbReference type="Gene3D" id="2.130.10.10">
    <property type="entry name" value="YVTN repeat-like/Quinoprotein amine dehydrogenase"/>
    <property type="match status" value="2"/>
</dbReference>
<evidence type="ECO:0000259" key="5">
    <source>
        <dbReference type="Pfam" id="PF23798"/>
    </source>
</evidence>
<dbReference type="InterPro" id="IPR057544">
    <property type="entry name" value="Beta-prop_SPT8"/>
</dbReference>
<dbReference type="Pfam" id="PF23798">
    <property type="entry name" value="Beta-prop_SPT8"/>
    <property type="match status" value="2"/>
</dbReference>